<dbReference type="RefSeq" id="WP_252084743.1">
    <property type="nucleotide sequence ID" value="NZ_CP092418.1"/>
</dbReference>
<protein>
    <submittedName>
        <fullName evidence="2">Uncharacterized protein</fullName>
    </submittedName>
</protein>
<dbReference type="Proteomes" id="UP001055658">
    <property type="component" value="Chromosome"/>
</dbReference>
<name>A0ABY4VDL7_9GAMM</name>
<reference evidence="2" key="1">
    <citation type="submission" date="2022-02" db="EMBL/GenBank/DDBJ databases">
        <title>Coral-associated bacteria.</title>
        <authorList>
            <person name="Tang K."/>
            <person name="Wang X."/>
        </authorList>
    </citation>
    <scope>NUCLEOTIDE SEQUENCE</scope>
    <source>
        <strain evidence="2">SCSIO 43006</strain>
    </source>
</reference>
<evidence type="ECO:0000256" key="1">
    <source>
        <dbReference type="SAM" id="Coils"/>
    </source>
</evidence>
<keyword evidence="3" id="KW-1185">Reference proteome</keyword>
<dbReference type="EMBL" id="CP092418">
    <property type="protein sequence ID" value="USD22384.1"/>
    <property type="molecule type" value="Genomic_DNA"/>
</dbReference>
<gene>
    <name evidence="2" type="ORF">MJO52_04430</name>
</gene>
<sequence>MDEKYQVKLLENSILFDPEWYLSQHSDVESIEITPEQHYLRYGWRMGRSPSSLFCGVGYHNKYPDVALRNENPLIHYLRFGKREGREVQAVKEKNFLTKKDLNVDTNKLFFPETDNEKKNLNEEFKNQLKKTQGLLEKYVRRCRELEYQIIDEKN</sequence>
<keyword evidence="1" id="KW-0175">Coiled coil</keyword>
<proteinExistence type="predicted"/>
<organism evidence="2 3">
    <name type="scientific">Microbulbifer variabilis</name>
    <dbReference type="NCBI Taxonomy" id="266805"/>
    <lineage>
        <taxon>Bacteria</taxon>
        <taxon>Pseudomonadati</taxon>
        <taxon>Pseudomonadota</taxon>
        <taxon>Gammaproteobacteria</taxon>
        <taxon>Cellvibrionales</taxon>
        <taxon>Microbulbiferaceae</taxon>
        <taxon>Microbulbifer</taxon>
    </lineage>
</organism>
<evidence type="ECO:0000313" key="2">
    <source>
        <dbReference type="EMBL" id="USD22384.1"/>
    </source>
</evidence>
<feature type="coiled-coil region" evidence="1">
    <location>
        <begin position="122"/>
        <end position="149"/>
    </location>
</feature>
<evidence type="ECO:0000313" key="3">
    <source>
        <dbReference type="Proteomes" id="UP001055658"/>
    </source>
</evidence>
<accession>A0ABY4VDL7</accession>